<protein>
    <submittedName>
        <fullName evidence="2 4">Uncharacterized protein</fullName>
    </submittedName>
</protein>
<evidence type="ECO:0000256" key="1">
    <source>
        <dbReference type="SAM" id="MobiDB-lite"/>
    </source>
</evidence>
<accession>A0A183SN82</accession>
<evidence type="ECO:0000313" key="4">
    <source>
        <dbReference type="WBParaSite" id="SSLN_0000586301-mRNA-1"/>
    </source>
</evidence>
<reference evidence="2 3" key="2">
    <citation type="submission" date="2018-11" db="EMBL/GenBank/DDBJ databases">
        <authorList>
            <consortium name="Pathogen Informatics"/>
        </authorList>
    </citation>
    <scope>NUCLEOTIDE SEQUENCE [LARGE SCALE GENOMIC DNA]</scope>
    <source>
        <strain evidence="2 3">NST_G2</strain>
    </source>
</reference>
<dbReference type="AlphaFoldDB" id="A0A183SN82"/>
<feature type="compositionally biased region" description="Basic and acidic residues" evidence="1">
    <location>
        <begin position="114"/>
        <end position="127"/>
    </location>
</feature>
<dbReference type="WBParaSite" id="SSLN_0000586301-mRNA-1">
    <property type="protein sequence ID" value="SSLN_0000586301-mRNA-1"/>
    <property type="gene ID" value="SSLN_0000586301"/>
</dbReference>
<evidence type="ECO:0000313" key="2">
    <source>
        <dbReference type="EMBL" id="VDL92065.1"/>
    </source>
</evidence>
<dbReference type="Proteomes" id="UP000275846">
    <property type="component" value="Unassembled WGS sequence"/>
</dbReference>
<evidence type="ECO:0000313" key="3">
    <source>
        <dbReference type="Proteomes" id="UP000275846"/>
    </source>
</evidence>
<organism evidence="4">
    <name type="scientific">Schistocephalus solidus</name>
    <name type="common">Tapeworm</name>
    <dbReference type="NCBI Taxonomy" id="70667"/>
    <lineage>
        <taxon>Eukaryota</taxon>
        <taxon>Metazoa</taxon>
        <taxon>Spiralia</taxon>
        <taxon>Lophotrochozoa</taxon>
        <taxon>Platyhelminthes</taxon>
        <taxon>Cestoda</taxon>
        <taxon>Eucestoda</taxon>
        <taxon>Diphyllobothriidea</taxon>
        <taxon>Diphyllobothriidae</taxon>
        <taxon>Schistocephalus</taxon>
    </lineage>
</organism>
<name>A0A183SN82_SCHSO</name>
<gene>
    <name evidence="2" type="ORF">SSLN_LOCUS5680</name>
</gene>
<dbReference type="OrthoDB" id="6233803at2759"/>
<reference evidence="4" key="1">
    <citation type="submission" date="2016-06" db="UniProtKB">
        <authorList>
            <consortium name="WormBaseParasite"/>
        </authorList>
    </citation>
    <scope>IDENTIFICATION</scope>
</reference>
<feature type="region of interest" description="Disordered" evidence="1">
    <location>
        <begin position="100"/>
        <end position="128"/>
    </location>
</feature>
<keyword evidence="3" id="KW-1185">Reference proteome</keyword>
<dbReference type="EMBL" id="UYSU01033355">
    <property type="protein sequence ID" value="VDL92065.1"/>
    <property type="molecule type" value="Genomic_DNA"/>
</dbReference>
<proteinExistence type="predicted"/>
<sequence length="204" mass="23610">MSGHIAVRSRLFEVQVQRKRDNSLLEGRMRKLEKERRERLAVMERSSGQVEATLPEIRRLSSAAEKLSEQLNEKMRIRRQSVGLPKQRLVRVQKQVTTFGGQMRGRTAVSDSRTSPETKTSGREDPLQAKVRAYLAGMKQMLTEMPSANVDEDEGLQRTAFRRCDEFWAPRTLSRLDWNRQLRIYHDRGDTLYSPPPERAGKEA</sequence>